<dbReference type="Proteomes" id="UP000305675">
    <property type="component" value="Unassembled WGS sequence"/>
</dbReference>
<comment type="caution">
    <text evidence="1">The sequence shown here is derived from an EMBL/GenBank/DDBJ whole genome shotgun (WGS) entry which is preliminary data.</text>
</comment>
<organism evidence="1 2">
    <name type="scientific">Ferrimonas aestuarii</name>
    <dbReference type="NCBI Taxonomy" id="2569539"/>
    <lineage>
        <taxon>Bacteria</taxon>
        <taxon>Pseudomonadati</taxon>
        <taxon>Pseudomonadota</taxon>
        <taxon>Gammaproteobacteria</taxon>
        <taxon>Alteromonadales</taxon>
        <taxon>Ferrimonadaceae</taxon>
        <taxon>Ferrimonas</taxon>
    </lineage>
</organism>
<dbReference type="InterPro" id="IPR006652">
    <property type="entry name" value="Kelch_1"/>
</dbReference>
<name>A0A4V5NVK6_9GAMM</name>
<keyword evidence="2" id="KW-1185">Reference proteome</keyword>
<dbReference type="OrthoDB" id="6192994at2"/>
<dbReference type="RefSeq" id="WP_136864887.1">
    <property type="nucleotide sequence ID" value="NZ_SWCJ01000019.1"/>
</dbReference>
<evidence type="ECO:0000313" key="2">
    <source>
        <dbReference type="Proteomes" id="UP000305675"/>
    </source>
</evidence>
<protein>
    <submittedName>
        <fullName evidence="1">Galactose oxidase</fullName>
    </submittedName>
</protein>
<dbReference type="PANTHER" id="PTHR45632">
    <property type="entry name" value="LD33804P"/>
    <property type="match status" value="1"/>
</dbReference>
<accession>A0A4V5NVK6</accession>
<dbReference type="SUPFAM" id="SSF117281">
    <property type="entry name" value="Kelch motif"/>
    <property type="match status" value="1"/>
</dbReference>
<dbReference type="Gene3D" id="2.120.10.80">
    <property type="entry name" value="Kelch-type beta propeller"/>
    <property type="match status" value="1"/>
</dbReference>
<reference evidence="1 2" key="1">
    <citation type="submission" date="2019-04" db="EMBL/GenBank/DDBJ databases">
        <authorList>
            <person name="Hwang J.C."/>
        </authorList>
    </citation>
    <scope>NUCLEOTIDE SEQUENCE [LARGE SCALE GENOMIC DNA]</scope>
    <source>
        <strain evidence="1 2">IMCC35002</strain>
    </source>
</reference>
<dbReference type="InterPro" id="IPR015915">
    <property type="entry name" value="Kelch-typ_b-propeller"/>
</dbReference>
<proteinExistence type="predicted"/>
<dbReference type="Pfam" id="PF01344">
    <property type="entry name" value="Kelch_1"/>
    <property type="match status" value="1"/>
</dbReference>
<gene>
    <name evidence="1" type="ORF">FCL42_18340</name>
</gene>
<sequence>MASWILAMALTAAALPPLPEPVTNNAVAKVTLDDTPWLLSFNGLGQGKTYQQVHDKTWGIELENHGQWQSLAPVPGPGRLASVAIGVGKYAYLFGGYTVDAKHNEVSLPDVYRYDLKTDSYTELAPMPVPVDDSVVLSFQQRYLYLVSGWHNDGNVNLVQMYDIKTNEWKQASPFPGKPVFGHAGAIAGNTMVICDGVGMTYPAEQRRGFQAEPACYQGKVEHDDPTKIQWQALPHHSGVARYRMAAVARPERAELWFIGGSVTPYNYDGIGYDGIPADPSHRISVFDMVEKRWRNEKSIDASMDHRGAIKLGKQLVILGGMGEQQSVLNKVRVLD</sequence>
<dbReference type="AlphaFoldDB" id="A0A4V5NVK6"/>
<dbReference type="EMBL" id="SWCJ01000019">
    <property type="protein sequence ID" value="TKB50955.1"/>
    <property type="molecule type" value="Genomic_DNA"/>
</dbReference>
<evidence type="ECO:0000313" key="1">
    <source>
        <dbReference type="EMBL" id="TKB50955.1"/>
    </source>
</evidence>